<protein>
    <submittedName>
        <fullName evidence="1">Uncharacterized protein</fullName>
    </submittedName>
</protein>
<reference evidence="1 2" key="1">
    <citation type="submission" date="2021-06" db="EMBL/GenBank/DDBJ databases">
        <title>Caerostris darwini draft genome.</title>
        <authorList>
            <person name="Kono N."/>
            <person name="Arakawa K."/>
        </authorList>
    </citation>
    <scope>NUCLEOTIDE SEQUENCE [LARGE SCALE GENOMIC DNA]</scope>
</reference>
<dbReference type="EMBL" id="BPLQ01000785">
    <property type="protein sequence ID" value="GIX74959.1"/>
    <property type="molecule type" value="Genomic_DNA"/>
</dbReference>
<organism evidence="1 2">
    <name type="scientific">Caerostris darwini</name>
    <dbReference type="NCBI Taxonomy" id="1538125"/>
    <lineage>
        <taxon>Eukaryota</taxon>
        <taxon>Metazoa</taxon>
        <taxon>Ecdysozoa</taxon>
        <taxon>Arthropoda</taxon>
        <taxon>Chelicerata</taxon>
        <taxon>Arachnida</taxon>
        <taxon>Araneae</taxon>
        <taxon>Araneomorphae</taxon>
        <taxon>Entelegynae</taxon>
        <taxon>Araneoidea</taxon>
        <taxon>Araneidae</taxon>
        <taxon>Caerostris</taxon>
    </lineage>
</organism>
<dbReference type="AlphaFoldDB" id="A0AAV4MSV4"/>
<evidence type="ECO:0000313" key="1">
    <source>
        <dbReference type="EMBL" id="GIX74959.1"/>
    </source>
</evidence>
<accession>A0AAV4MSV4</accession>
<name>A0AAV4MSV4_9ARAC</name>
<comment type="caution">
    <text evidence="1">The sequence shown here is derived from an EMBL/GenBank/DDBJ whole genome shotgun (WGS) entry which is preliminary data.</text>
</comment>
<evidence type="ECO:0000313" key="2">
    <source>
        <dbReference type="Proteomes" id="UP001054837"/>
    </source>
</evidence>
<sequence length="415" mass="47189">MDLLRCEMCNCTITNFNSHKCYYDEHPFDRLVSEMLDYNFGNIHQETPATISHSTEGVDFNSSAFMNRTSTFQSSTFPQSTEQERHWDVNNTAGTDVLYSSSNAVQIENFVYFNSSQGLTFPAAQCFENSDFTFGAKNPARAFSTAASTSTLNPYEQTCPNNSVLMQHHPNLTFYNQLPPNCPGPSNDPTLYEPTTKNYNISMNIESRQSGIPNFKVPRFQEYDAVAVDRKSDRTMKTTSCASDLNSTSLNVQYPGNPYAEKPNHMAALQHVSTRTSTVMKEKFHEEFLNIQNFAYHNIENIHSYSIPDFDQGLLDSQLGMNEIPCYSNKSQSQFEDKNIFKNIFQCHFCGSYQRNLNGQEFSLNSGKVPFKCNECIKGFKLKEKIQPCPNFAEGFNLDLNFSFFTSEKCLSVDI</sequence>
<keyword evidence="2" id="KW-1185">Reference proteome</keyword>
<dbReference type="Proteomes" id="UP001054837">
    <property type="component" value="Unassembled WGS sequence"/>
</dbReference>
<proteinExistence type="predicted"/>
<gene>
    <name evidence="1" type="ORF">CDAR_125121</name>
</gene>